<keyword evidence="2" id="KW-1133">Transmembrane helix</keyword>
<accession>A0A4Q5M4B8</accession>
<feature type="coiled-coil region" evidence="1">
    <location>
        <begin position="86"/>
        <end position="113"/>
    </location>
</feature>
<evidence type="ECO:0000313" key="4">
    <source>
        <dbReference type="Proteomes" id="UP000293162"/>
    </source>
</evidence>
<organism evidence="3 4">
    <name type="scientific">Emticicia agri</name>
    <dbReference type="NCBI Taxonomy" id="2492393"/>
    <lineage>
        <taxon>Bacteria</taxon>
        <taxon>Pseudomonadati</taxon>
        <taxon>Bacteroidota</taxon>
        <taxon>Cytophagia</taxon>
        <taxon>Cytophagales</taxon>
        <taxon>Leadbetterellaceae</taxon>
        <taxon>Emticicia</taxon>
    </lineage>
</organism>
<reference evidence="3 4" key="1">
    <citation type="submission" date="2019-02" db="EMBL/GenBank/DDBJ databases">
        <title>Bacterial novel species Emticicia sp. 17J42-9 isolated from soil.</title>
        <authorList>
            <person name="Jung H.-Y."/>
        </authorList>
    </citation>
    <scope>NUCLEOTIDE SEQUENCE [LARGE SCALE GENOMIC DNA]</scope>
    <source>
        <strain evidence="3 4">17J42-9</strain>
    </source>
</reference>
<keyword evidence="2" id="KW-0472">Membrane</keyword>
<feature type="transmembrane region" description="Helical" evidence="2">
    <location>
        <begin position="42"/>
        <end position="63"/>
    </location>
</feature>
<name>A0A4Q5M4B8_9BACT</name>
<comment type="caution">
    <text evidence="3">The sequence shown here is derived from an EMBL/GenBank/DDBJ whole genome shotgun (WGS) entry which is preliminary data.</text>
</comment>
<keyword evidence="2" id="KW-0812">Transmembrane</keyword>
<dbReference type="SUPFAM" id="SSF53300">
    <property type="entry name" value="vWA-like"/>
    <property type="match status" value="1"/>
</dbReference>
<sequence length="695" mass="77703">MKSELIFQSSPWFIILCLLAGAVYAVVLYQKKTNFSVLQNRLLAVARGLLVALLAFLLINPLLRSNKSTIEKPTVVLAIDNSTSMAQGGQDKLTQLKDNLQKLKDDIESKGASVEIKTFDEEGDNKDINGIKFGEKTSDLSGLLANVKNNYEGRNLTDVILVSDGIANSGISPTYGKYNFNIHSIGLGDTTQKKDIKLNAVYTNRIAYLSNKFPVQAEISSFGYLGKSTSVLLKQGGKVLDKQIISFDKPTDLKQVTFYTAAEQKGMQRYIIEVVPSSGEFSTRNNSRDVYIDVVDGKEKVLLVALAPHPDIKAIKSIIEKNELYELTVKIIQSDNISEIGNQPFDALILHQLPDLYGAGGSLINRLLAQQKPTLFILGNQSNIASFNGLQQTLSIISQAGRADKVTAKFNSSFNLFNLDGEKLNILEKLPPLLSPFGEYRPATGSETILYQRVGSLVTPKPLLIANTANARKSAVLAGEGMWQWRLEEFALTDKQEVVDEIFMKTLQLISVKDDKRKLRVYPVSPEFSIDDKVIFENEAYNDIYERIYNQNIKLDITDERGTTKSYNYTISQENTRFEITGLGEGVYRYKASTQVLGKSEVVDGQFIVRNADLEGLTNTADFNMLRTLAQQNNGKFFVANQLDKLKEYLSSNQSPDKVMSVEEMNEFINLKWVFFVLLILASIEWVTRKYLGSY</sequence>
<keyword evidence="4" id="KW-1185">Reference proteome</keyword>
<dbReference type="RefSeq" id="WP_130019403.1">
    <property type="nucleotide sequence ID" value="NZ_SEWF01000003.1"/>
</dbReference>
<dbReference type="PANTHER" id="PTHR37947">
    <property type="entry name" value="BLL2462 PROTEIN"/>
    <property type="match status" value="1"/>
</dbReference>
<proteinExistence type="predicted"/>
<dbReference type="OrthoDB" id="9763076at2"/>
<dbReference type="InterPro" id="IPR036465">
    <property type="entry name" value="vWFA_dom_sf"/>
</dbReference>
<evidence type="ECO:0000313" key="3">
    <source>
        <dbReference type="EMBL" id="RYU97208.1"/>
    </source>
</evidence>
<dbReference type="Proteomes" id="UP000293162">
    <property type="component" value="Unassembled WGS sequence"/>
</dbReference>
<evidence type="ECO:0000256" key="1">
    <source>
        <dbReference type="SAM" id="Coils"/>
    </source>
</evidence>
<dbReference type="Gene3D" id="3.40.50.410">
    <property type="entry name" value="von Willebrand factor, type A domain"/>
    <property type="match status" value="1"/>
</dbReference>
<evidence type="ECO:0000256" key="2">
    <source>
        <dbReference type="SAM" id="Phobius"/>
    </source>
</evidence>
<feature type="transmembrane region" description="Helical" evidence="2">
    <location>
        <begin position="12"/>
        <end position="30"/>
    </location>
</feature>
<dbReference type="EMBL" id="SEWF01000003">
    <property type="protein sequence ID" value="RYU97208.1"/>
    <property type="molecule type" value="Genomic_DNA"/>
</dbReference>
<dbReference type="AlphaFoldDB" id="A0A4Q5M4B8"/>
<protein>
    <submittedName>
        <fullName evidence="3">VWA domain-containing protein</fullName>
    </submittedName>
</protein>
<gene>
    <name evidence="3" type="ORF">EWM59_02650</name>
</gene>
<dbReference type="PANTHER" id="PTHR37947:SF1">
    <property type="entry name" value="BLL2462 PROTEIN"/>
    <property type="match status" value="1"/>
</dbReference>
<keyword evidence="1" id="KW-0175">Coiled coil</keyword>